<proteinExistence type="predicted"/>
<dbReference type="AlphaFoldDB" id="A0A645BJ91"/>
<dbReference type="InterPro" id="IPR023637">
    <property type="entry name" value="Urocanase-like"/>
</dbReference>
<protein>
    <recommendedName>
        <fullName evidence="1">Urocanase N-terminal domain-containing protein</fullName>
    </recommendedName>
</protein>
<comment type="caution">
    <text evidence="2">The sequence shown here is derived from an EMBL/GenBank/DDBJ whole genome shotgun (WGS) entry which is preliminary data.</text>
</comment>
<evidence type="ECO:0000313" key="2">
    <source>
        <dbReference type="EMBL" id="MPM63263.1"/>
    </source>
</evidence>
<dbReference type="GO" id="GO:0016153">
    <property type="term" value="F:urocanate hydratase activity"/>
    <property type="evidence" value="ECO:0007669"/>
    <property type="project" value="TreeGrafter"/>
</dbReference>
<dbReference type="PANTHER" id="PTHR12216">
    <property type="entry name" value="UROCANATE HYDRATASE"/>
    <property type="match status" value="1"/>
</dbReference>
<name>A0A645BJ91_9ZZZZ</name>
<organism evidence="2">
    <name type="scientific">bioreactor metagenome</name>
    <dbReference type="NCBI Taxonomy" id="1076179"/>
    <lineage>
        <taxon>unclassified sequences</taxon>
        <taxon>metagenomes</taxon>
        <taxon>ecological metagenomes</taxon>
    </lineage>
</organism>
<dbReference type="InterPro" id="IPR035400">
    <property type="entry name" value="Urocanase_N"/>
</dbReference>
<feature type="domain" description="Urocanase N-terminal" evidence="1">
    <location>
        <begin position="90"/>
        <end position="126"/>
    </location>
</feature>
<gene>
    <name evidence="2" type="ORF">SDC9_110143</name>
</gene>
<evidence type="ECO:0000259" key="1">
    <source>
        <dbReference type="Pfam" id="PF17391"/>
    </source>
</evidence>
<sequence>MMNNMSIENAMVIKLDDELPKMPKFVEGIRRAPDRGFTLTKAQAELALKNALRYIPEKYHEELAPEFMEELVTRGRIYGYRFRPEGRLYGKPINEYKGKCLEGKAFQVMIDNNLDFEVALYPMSLLLMEKQVRFVKTGCSIDL</sequence>
<dbReference type="SUPFAM" id="SSF111326">
    <property type="entry name" value="Urocanase"/>
    <property type="match status" value="1"/>
</dbReference>
<dbReference type="GO" id="GO:0006548">
    <property type="term" value="P:L-histidine catabolic process"/>
    <property type="evidence" value="ECO:0007669"/>
    <property type="project" value="TreeGrafter"/>
</dbReference>
<dbReference type="InterPro" id="IPR036190">
    <property type="entry name" value="Urocanase_sf"/>
</dbReference>
<accession>A0A645BJ91</accession>
<dbReference type="PANTHER" id="PTHR12216:SF3">
    <property type="entry name" value="UROCANATE HYDRATASE"/>
    <property type="match status" value="1"/>
</dbReference>
<dbReference type="Pfam" id="PF17391">
    <property type="entry name" value="Urocanase_N"/>
    <property type="match status" value="1"/>
</dbReference>
<reference evidence="2" key="1">
    <citation type="submission" date="2019-08" db="EMBL/GenBank/DDBJ databases">
        <authorList>
            <person name="Kucharzyk K."/>
            <person name="Murdoch R.W."/>
            <person name="Higgins S."/>
            <person name="Loffler F."/>
        </authorList>
    </citation>
    <scope>NUCLEOTIDE SEQUENCE</scope>
</reference>
<dbReference type="EMBL" id="VSSQ01019309">
    <property type="protein sequence ID" value="MPM63263.1"/>
    <property type="molecule type" value="Genomic_DNA"/>
</dbReference>